<evidence type="ECO:0000313" key="2">
    <source>
        <dbReference type="Proteomes" id="UP000465035"/>
    </source>
</evidence>
<proteinExistence type="predicted"/>
<sequence length="84" mass="9625">MKLSKALISKASEQFYPSQSQTANCLEISELKGWKKGPKFANNKGFVKISRLDFLKKESKLLKLGDFNRKLDKNIAMTAFFCYI</sequence>
<reference evidence="1 2" key="1">
    <citation type="submission" date="2019-12" db="EMBL/GenBank/DDBJ databases">
        <title>Lactobacillus hilgardii FLUB.</title>
        <authorList>
            <person name="Gustaw K."/>
        </authorList>
    </citation>
    <scope>NUCLEOTIDE SEQUENCE [LARGE SCALE GENOMIC DNA]</scope>
    <source>
        <strain evidence="1 2">FLUB</strain>
    </source>
</reference>
<dbReference type="EMBL" id="CP047121">
    <property type="protein sequence ID" value="QHB52045.1"/>
    <property type="molecule type" value="Genomic_DNA"/>
</dbReference>
<evidence type="ECO:0000313" key="1">
    <source>
        <dbReference type="EMBL" id="QHB52045.1"/>
    </source>
</evidence>
<gene>
    <name evidence="1" type="ORF">GQR93_07500</name>
</gene>
<organism evidence="1 2">
    <name type="scientific">Lentilactobacillus hilgardii</name>
    <name type="common">Lactobacillus hilgardii</name>
    <dbReference type="NCBI Taxonomy" id="1588"/>
    <lineage>
        <taxon>Bacteria</taxon>
        <taxon>Bacillati</taxon>
        <taxon>Bacillota</taxon>
        <taxon>Bacilli</taxon>
        <taxon>Lactobacillales</taxon>
        <taxon>Lactobacillaceae</taxon>
        <taxon>Lentilactobacillus</taxon>
    </lineage>
</organism>
<accession>A0A6P1E8S1</accession>
<name>A0A6P1E8S1_LENHI</name>
<dbReference type="Proteomes" id="UP000465035">
    <property type="component" value="Chromosome"/>
</dbReference>
<dbReference type="AlphaFoldDB" id="A0A6P1E8S1"/>
<protein>
    <submittedName>
        <fullName evidence="1">Uncharacterized protein</fullName>
    </submittedName>
</protein>